<feature type="transmembrane region" description="Helical" evidence="1">
    <location>
        <begin position="248"/>
        <end position="268"/>
    </location>
</feature>
<protein>
    <submittedName>
        <fullName evidence="2">Uncharacterized protein</fullName>
    </submittedName>
</protein>
<evidence type="ECO:0000313" key="3">
    <source>
        <dbReference type="Proteomes" id="UP000824072"/>
    </source>
</evidence>
<feature type="transmembrane region" description="Helical" evidence="1">
    <location>
        <begin position="204"/>
        <end position="228"/>
    </location>
</feature>
<organism evidence="2 3">
    <name type="scientific">Candidatus Pullichristensenella excrementigallinarum</name>
    <dbReference type="NCBI Taxonomy" id="2840907"/>
    <lineage>
        <taxon>Bacteria</taxon>
        <taxon>Bacillati</taxon>
        <taxon>Bacillota</taxon>
        <taxon>Clostridia</taxon>
        <taxon>Candidatus Pullichristensenella</taxon>
    </lineage>
</organism>
<keyword evidence="1" id="KW-1133">Transmembrane helix</keyword>
<reference evidence="2" key="2">
    <citation type="journal article" date="2021" name="PeerJ">
        <title>Extensive microbial diversity within the chicken gut microbiome revealed by metagenomics and culture.</title>
        <authorList>
            <person name="Gilroy R."/>
            <person name="Ravi A."/>
            <person name="Getino M."/>
            <person name="Pursley I."/>
            <person name="Horton D.L."/>
            <person name="Alikhan N.F."/>
            <person name="Baker D."/>
            <person name="Gharbi K."/>
            <person name="Hall N."/>
            <person name="Watson M."/>
            <person name="Adriaenssens E.M."/>
            <person name="Foster-Nyarko E."/>
            <person name="Jarju S."/>
            <person name="Secka A."/>
            <person name="Antonio M."/>
            <person name="Oren A."/>
            <person name="Chaudhuri R.R."/>
            <person name="La Ragione R."/>
            <person name="Hildebrand F."/>
            <person name="Pallen M.J."/>
        </authorList>
    </citation>
    <scope>NUCLEOTIDE SEQUENCE</scope>
    <source>
        <strain evidence="2">ChiHcec3-11533</strain>
    </source>
</reference>
<feature type="transmembrane region" description="Helical" evidence="1">
    <location>
        <begin position="54"/>
        <end position="78"/>
    </location>
</feature>
<keyword evidence="1" id="KW-0472">Membrane</keyword>
<dbReference type="Proteomes" id="UP000824072">
    <property type="component" value="Unassembled WGS sequence"/>
</dbReference>
<feature type="transmembrane region" description="Helical" evidence="1">
    <location>
        <begin position="99"/>
        <end position="127"/>
    </location>
</feature>
<gene>
    <name evidence="2" type="ORF">IAB02_09125</name>
</gene>
<name>A0A9D1IDN3_9FIRM</name>
<dbReference type="AlphaFoldDB" id="A0A9D1IDN3"/>
<accession>A0A9D1IDN3</accession>
<dbReference type="EMBL" id="DVMU01000199">
    <property type="protein sequence ID" value="HIU34711.1"/>
    <property type="molecule type" value="Genomic_DNA"/>
</dbReference>
<evidence type="ECO:0000256" key="1">
    <source>
        <dbReference type="SAM" id="Phobius"/>
    </source>
</evidence>
<reference evidence="2" key="1">
    <citation type="submission" date="2020-10" db="EMBL/GenBank/DDBJ databases">
        <authorList>
            <person name="Gilroy R."/>
        </authorList>
    </citation>
    <scope>NUCLEOTIDE SEQUENCE</scope>
    <source>
        <strain evidence="2">ChiHcec3-11533</strain>
    </source>
</reference>
<feature type="transmembrane region" description="Helical" evidence="1">
    <location>
        <begin position="169"/>
        <end position="192"/>
    </location>
</feature>
<evidence type="ECO:0000313" key="2">
    <source>
        <dbReference type="EMBL" id="HIU34711.1"/>
    </source>
</evidence>
<sequence length="278" mass="30759">MRKYFACLRYNLQKQFASPTAWLVAILTVLLMDRHVAPVRQCALDFGASVSWPGLAAFLLDSSTITLLGGLAILALVIRIPMDDEAQWLVMLRSGRKTWARAQVGMVFAVCGIYLLLLALAALIWIAPCVETTRDWSKGILLFVEDGAYETYDSMLSYDPWIVEAYSPWGAALIGLFLHFLAYCFLGLLMALGNLLFGKRGGILLSAIPLGADVLMAEVYTGTAYYFSPLTLSRITCLDYGDLMGRPPVWYAFGLLLVLCAGTAWAVVRLCMKKETRI</sequence>
<proteinExistence type="predicted"/>
<keyword evidence="1" id="KW-0812">Transmembrane</keyword>
<comment type="caution">
    <text evidence="2">The sequence shown here is derived from an EMBL/GenBank/DDBJ whole genome shotgun (WGS) entry which is preliminary data.</text>
</comment>